<dbReference type="Proteomes" id="UP000815325">
    <property type="component" value="Unassembled WGS sequence"/>
</dbReference>
<name>A0ABQ7G7X0_DUNSA</name>
<gene>
    <name evidence="1" type="ORF">DUNSADRAFT_14180</name>
</gene>
<keyword evidence="2" id="KW-1185">Reference proteome</keyword>
<proteinExistence type="predicted"/>
<dbReference type="EMBL" id="MU070015">
    <property type="protein sequence ID" value="KAF5830694.1"/>
    <property type="molecule type" value="Genomic_DNA"/>
</dbReference>
<reference evidence="1" key="1">
    <citation type="submission" date="2017-08" db="EMBL/GenBank/DDBJ databases">
        <authorList>
            <person name="Polle J.E."/>
            <person name="Barry K."/>
            <person name="Cushman J."/>
            <person name="Schmutz J."/>
            <person name="Tran D."/>
            <person name="Hathwaick L.T."/>
            <person name="Yim W.C."/>
            <person name="Jenkins J."/>
            <person name="Mckie-Krisberg Z.M."/>
            <person name="Prochnik S."/>
            <person name="Lindquist E."/>
            <person name="Dockter R.B."/>
            <person name="Adam C."/>
            <person name="Molina H."/>
            <person name="Bunkerborg J."/>
            <person name="Jin E."/>
            <person name="Buchheim M."/>
            <person name="Magnuson J."/>
        </authorList>
    </citation>
    <scope>NUCLEOTIDE SEQUENCE</scope>
    <source>
        <strain evidence="1">CCAP 19/18</strain>
    </source>
</reference>
<protein>
    <submittedName>
        <fullName evidence="1">Uncharacterized protein</fullName>
    </submittedName>
</protein>
<comment type="caution">
    <text evidence="1">The sequence shown here is derived from an EMBL/GenBank/DDBJ whole genome shotgun (WGS) entry which is preliminary data.</text>
</comment>
<evidence type="ECO:0000313" key="1">
    <source>
        <dbReference type="EMBL" id="KAF5830694.1"/>
    </source>
</evidence>
<organism evidence="1 2">
    <name type="scientific">Dunaliella salina</name>
    <name type="common">Green alga</name>
    <name type="synonym">Protococcus salinus</name>
    <dbReference type="NCBI Taxonomy" id="3046"/>
    <lineage>
        <taxon>Eukaryota</taxon>
        <taxon>Viridiplantae</taxon>
        <taxon>Chlorophyta</taxon>
        <taxon>core chlorophytes</taxon>
        <taxon>Chlorophyceae</taxon>
        <taxon>CS clade</taxon>
        <taxon>Chlamydomonadales</taxon>
        <taxon>Dunaliellaceae</taxon>
        <taxon>Dunaliella</taxon>
    </lineage>
</organism>
<evidence type="ECO:0000313" key="2">
    <source>
        <dbReference type="Proteomes" id="UP000815325"/>
    </source>
</evidence>
<sequence>MPVAMSQLPGYDTYSLGLLVRCAAILNLFNFDAWKRKQFTANTKQRLLQQGVQLDAGAWHTTPQIGQAFALEMLHLLAAFHTRRAEMNAKELCTLLWSLGSAAKVDTTVSNMLAFQDDGHASILTQAVAMQAAAVQKVSEAAQSLSSGTLP</sequence>
<accession>A0ABQ7G7X0</accession>